<dbReference type="OrthoDB" id="6080579at2"/>
<protein>
    <recommendedName>
        <fullName evidence="3">Molecular chaperone DnaJ</fullName>
    </recommendedName>
</protein>
<reference evidence="1 2" key="1">
    <citation type="journal article" date="2008" name="PLoS Genet.">
        <title>Complete genome sequence of the complex carbohydrate-degrading marine bacterium, Saccharophagus degradans strain 2-40 T.</title>
        <authorList>
            <person name="Weiner R.M."/>
            <person name="Taylor L.E.II."/>
            <person name="Henrissat B."/>
            <person name="Hauser L."/>
            <person name="Land M."/>
            <person name="Coutinho P.M."/>
            <person name="Rancurel C."/>
            <person name="Saunders E.H."/>
            <person name="Longmire A.G."/>
            <person name="Zhang H."/>
            <person name="Bayer E.A."/>
            <person name="Gilbert H.J."/>
            <person name="Larimer F."/>
            <person name="Zhulin I.B."/>
            <person name="Ekborg N.A."/>
            <person name="Lamed R."/>
            <person name="Richardson P.M."/>
            <person name="Borovok I."/>
            <person name="Hutcheson S."/>
        </authorList>
    </citation>
    <scope>NUCLEOTIDE SEQUENCE [LARGE SCALE GENOMIC DNA]</scope>
    <source>
        <strain evidence="2">2-40 / ATCC 43961 / DSM 17024</strain>
    </source>
</reference>
<dbReference type="eggNOG" id="ENOG5032PDE">
    <property type="taxonomic scope" value="Bacteria"/>
</dbReference>
<evidence type="ECO:0000313" key="2">
    <source>
        <dbReference type="Proteomes" id="UP000001947"/>
    </source>
</evidence>
<dbReference type="KEGG" id="sde:Sde_1827"/>
<dbReference type="Proteomes" id="UP000001947">
    <property type="component" value="Chromosome"/>
</dbReference>
<dbReference type="GeneID" id="98613501"/>
<dbReference type="RefSeq" id="WP_011468306.1">
    <property type="nucleotide sequence ID" value="NC_007912.1"/>
</dbReference>
<proteinExistence type="predicted"/>
<accession>Q21JP2</accession>
<keyword evidence="2" id="KW-1185">Reference proteome</keyword>
<dbReference type="HOGENOM" id="CLU_1926133_0_0_6"/>
<dbReference type="AlphaFoldDB" id="Q21JP2"/>
<sequence length="132" mass="14514">MKKIIILLFTTALFGCGASSPVKEGLGYEGQNSEGLAVSELLVKLKSDPNVQVRVDRGWQIAEVKSERALYSFTPETHPAHPSYVKREVIEKGGSIFIETSARCGAEKTVCDQLVRDFIELNNKVKESIGSK</sequence>
<evidence type="ECO:0000313" key="1">
    <source>
        <dbReference type="EMBL" id="ABD81087.1"/>
    </source>
</evidence>
<dbReference type="PROSITE" id="PS51257">
    <property type="entry name" value="PROKAR_LIPOPROTEIN"/>
    <property type="match status" value="1"/>
</dbReference>
<name>Q21JP2_SACD2</name>
<organism evidence="1 2">
    <name type="scientific">Saccharophagus degradans (strain 2-40 / ATCC 43961 / DSM 17024)</name>
    <dbReference type="NCBI Taxonomy" id="203122"/>
    <lineage>
        <taxon>Bacteria</taxon>
        <taxon>Pseudomonadati</taxon>
        <taxon>Pseudomonadota</taxon>
        <taxon>Gammaproteobacteria</taxon>
        <taxon>Cellvibrionales</taxon>
        <taxon>Cellvibrionaceae</taxon>
        <taxon>Saccharophagus</taxon>
    </lineage>
</organism>
<dbReference type="EMBL" id="CP000282">
    <property type="protein sequence ID" value="ABD81087.1"/>
    <property type="molecule type" value="Genomic_DNA"/>
</dbReference>
<gene>
    <name evidence="1" type="ordered locus">Sde_1827</name>
</gene>
<evidence type="ECO:0008006" key="3">
    <source>
        <dbReference type="Google" id="ProtNLM"/>
    </source>
</evidence>